<feature type="region of interest" description="Disordered" evidence="8">
    <location>
        <begin position="1"/>
        <end position="22"/>
    </location>
</feature>
<evidence type="ECO:0000256" key="5">
    <source>
        <dbReference type="ARBA" id="ARBA00022692"/>
    </source>
</evidence>
<feature type="transmembrane region" description="Helical" evidence="9">
    <location>
        <begin position="284"/>
        <end position="312"/>
    </location>
</feature>
<gene>
    <name evidence="10" type="ORF">L0P57_13510</name>
</gene>
<dbReference type="InterPro" id="IPR000522">
    <property type="entry name" value="ABC_transptr_permease_BtuC"/>
</dbReference>
<feature type="transmembrane region" description="Helical" evidence="9">
    <location>
        <begin position="105"/>
        <end position="126"/>
    </location>
</feature>
<dbReference type="PANTHER" id="PTHR30472">
    <property type="entry name" value="FERRIC ENTEROBACTIN TRANSPORT SYSTEM PERMEASE PROTEIN"/>
    <property type="match status" value="1"/>
</dbReference>
<dbReference type="CDD" id="cd06550">
    <property type="entry name" value="TM_ABC_iron-siderophores_like"/>
    <property type="match status" value="1"/>
</dbReference>
<dbReference type="RefSeq" id="WP_237967205.1">
    <property type="nucleotide sequence ID" value="NZ_JAKNHQ010000030.1"/>
</dbReference>
<name>A0ABS9MM88_9FIRM</name>
<evidence type="ECO:0000256" key="4">
    <source>
        <dbReference type="ARBA" id="ARBA00022475"/>
    </source>
</evidence>
<feature type="transmembrane region" description="Helical" evidence="9">
    <location>
        <begin position="37"/>
        <end position="59"/>
    </location>
</feature>
<evidence type="ECO:0000256" key="2">
    <source>
        <dbReference type="ARBA" id="ARBA00007935"/>
    </source>
</evidence>
<dbReference type="InterPro" id="IPR037294">
    <property type="entry name" value="ABC_BtuC-like"/>
</dbReference>
<comment type="subcellular location">
    <subcellularLocation>
        <location evidence="1">Cell membrane</location>
        <topology evidence="1">Multi-pass membrane protein</topology>
    </subcellularLocation>
</comment>
<evidence type="ECO:0000256" key="6">
    <source>
        <dbReference type="ARBA" id="ARBA00022989"/>
    </source>
</evidence>
<feature type="transmembrane region" description="Helical" evidence="9">
    <location>
        <begin position="352"/>
        <end position="371"/>
    </location>
</feature>
<evidence type="ECO:0000313" key="11">
    <source>
        <dbReference type="Proteomes" id="UP001298681"/>
    </source>
</evidence>
<proteinExistence type="inferred from homology"/>
<dbReference type="PANTHER" id="PTHR30472:SF25">
    <property type="entry name" value="ABC TRANSPORTER PERMEASE PROTEIN MJ0876-RELATED"/>
    <property type="match status" value="1"/>
</dbReference>
<dbReference type="SUPFAM" id="SSF81345">
    <property type="entry name" value="ABC transporter involved in vitamin B12 uptake, BtuC"/>
    <property type="match status" value="1"/>
</dbReference>
<feature type="transmembrane region" description="Helical" evidence="9">
    <location>
        <begin position="133"/>
        <end position="155"/>
    </location>
</feature>
<dbReference type="Proteomes" id="UP001298681">
    <property type="component" value="Unassembled WGS sequence"/>
</dbReference>
<comment type="caution">
    <text evidence="10">The sequence shown here is derived from an EMBL/GenBank/DDBJ whole genome shotgun (WGS) entry which is preliminary data.</text>
</comment>
<feature type="transmembrane region" description="Helical" evidence="9">
    <location>
        <begin position="161"/>
        <end position="180"/>
    </location>
</feature>
<dbReference type="Gene3D" id="1.10.3470.10">
    <property type="entry name" value="ABC transporter involved in vitamin B12 uptake, BtuC"/>
    <property type="match status" value="1"/>
</dbReference>
<sequence>MGLRHKMQRGDKPVLGKRPSTDKTLSQRLTTGVFHGIPAYLCAVVLLLVVLVGSVLFAVTVGSADLTVRQVYEVILFEWFHIGDPATLAQGAVHDIVWYIRLPRIVLGVAVGMGLATVGVVMQAVVQNPLADPYILGISSGASLGATAAILLGIGAFGSNSVGVCAFLGALGVSFAVIGLSHLGGRATPVKLVLAGVALSSVCSAISNFIVYVADDPGRFMTVTFWLMGSLAGAEWESNGVIVLVVLLAIAFFLTQSRTLNLMLLGDDTAITLGTNLRRYRQVYLVVASLVVGFVVYASGVIGFVGLMIPHVIRVLFGVDHRKLLPLSALAGGIFLVWADVVARTILPNAELPIGILISIVGAPAFVLLLVKKTYQFGGRPS</sequence>
<reference evidence="10 11" key="1">
    <citation type="submission" date="2022-01" db="EMBL/GenBank/DDBJ databases">
        <title>Collection of gut derived symbiotic bacterial strains cultured from healthy donors.</title>
        <authorList>
            <person name="Lin H."/>
            <person name="Kohout C."/>
            <person name="Waligurski E."/>
            <person name="Pamer E.G."/>
        </authorList>
    </citation>
    <scope>NUCLEOTIDE SEQUENCE [LARGE SCALE GENOMIC DNA]</scope>
    <source>
        <strain evidence="10 11">DFI.7.58</strain>
    </source>
</reference>
<keyword evidence="5 9" id="KW-0812">Transmembrane</keyword>
<feature type="transmembrane region" description="Helical" evidence="9">
    <location>
        <begin position="192"/>
        <end position="212"/>
    </location>
</feature>
<evidence type="ECO:0000256" key="9">
    <source>
        <dbReference type="SAM" id="Phobius"/>
    </source>
</evidence>
<protein>
    <submittedName>
        <fullName evidence="10">Iron ABC transporter permease</fullName>
    </submittedName>
</protein>
<accession>A0ABS9MM88</accession>
<dbReference type="EMBL" id="JAKNHQ010000030">
    <property type="protein sequence ID" value="MCG4611940.1"/>
    <property type="molecule type" value="Genomic_DNA"/>
</dbReference>
<evidence type="ECO:0000256" key="1">
    <source>
        <dbReference type="ARBA" id="ARBA00004651"/>
    </source>
</evidence>
<evidence type="ECO:0000313" key="10">
    <source>
        <dbReference type="EMBL" id="MCG4611940.1"/>
    </source>
</evidence>
<keyword evidence="4" id="KW-1003">Cell membrane</keyword>
<feature type="transmembrane region" description="Helical" evidence="9">
    <location>
        <begin position="324"/>
        <end position="346"/>
    </location>
</feature>
<evidence type="ECO:0000256" key="8">
    <source>
        <dbReference type="SAM" id="MobiDB-lite"/>
    </source>
</evidence>
<evidence type="ECO:0000256" key="3">
    <source>
        <dbReference type="ARBA" id="ARBA00022448"/>
    </source>
</evidence>
<keyword evidence="3" id="KW-0813">Transport</keyword>
<keyword evidence="11" id="KW-1185">Reference proteome</keyword>
<organism evidence="10 11">
    <name type="scientific">Anaeromassilibacillus senegalensis</name>
    <dbReference type="NCBI Taxonomy" id="1673717"/>
    <lineage>
        <taxon>Bacteria</taxon>
        <taxon>Bacillati</taxon>
        <taxon>Bacillota</taxon>
        <taxon>Clostridia</taxon>
        <taxon>Eubacteriales</taxon>
        <taxon>Acutalibacteraceae</taxon>
        <taxon>Anaeromassilibacillus</taxon>
    </lineage>
</organism>
<keyword evidence="7 9" id="KW-0472">Membrane</keyword>
<evidence type="ECO:0000256" key="7">
    <source>
        <dbReference type="ARBA" id="ARBA00023136"/>
    </source>
</evidence>
<dbReference type="Pfam" id="PF01032">
    <property type="entry name" value="FecCD"/>
    <property type="match status" value="1"/>
</dbReference>
<keyword evidence="6 9" id="KW-1133">Transmembrane helix</keyword>
<comment type="similarity">
    <text evidence="2">Belongs to the binding-protein-dependent transport system permease family. FecCD subfamily.</text>
</comment>
<feature type="transmembrane region" description="Helical" evidence="9">
    <location>
        <begin position="241"/>
        <end position="264"/>
    </location>
</feature>